<name>A0A1Q8R379_9FIRM</name>
<dbReference type="PIRSF" id="PIRSF039137">
    <property type="entry name" value="ABC_branched_ATPase"/>
    <property type="match status" value="1"/>
</dbReference>
<evidence type="ECO:0000313" key="8">
    <source>
        <dbReference type="Proteomes" id="UP000186102"/>
    </source>
</evidence>
<gene>
    <name evidence="7" type="ORF">DSOL_0186</name>
</gene>
<keyword evidence="2" id="KW-0813">Transport</keyword>
<dbReference type="GO" id="GO:0015807">
    <property type="term" value="P:L-amino acid transport"/>
    <property type="evidence" value="ECO:0007669"/>
    <property type="project" value="TreeGrafter"/>
</dbReference>
<dbReference type="RefSeq" id="WP_075363022.1">
    <property type="nucleotide sequence ID" value="NZ_MLBF01000001.1"/>
</dbReference>
<reference evidence="7 8" key="1">
    <citation type="submission" date="2016-09" db="EMBL/GenBank/DDBJ databases">
        <title>Complete genome of Desulfosporosinus sp. OL.</title>
        <authorList>
            <person name="Mardanov A."/>
            <person name="Beletsky A."/>
            <person name="Panova A."/>
            <person name="Karnachuk O."/>
            <person name="Ravin N."/>
        </authorList>
    </citation>
    <scope>NUCLEOTIDE SEQUENCE [LARGE SCALE GENOMIC DNA]</scope>
    <source>
        <strain evidence="7 8">OL</strain>
    </source>
</reference>
<keyword evidence="8" id="KW-1185">Reference proteome</keyword>
<dbReference type="PROSITE" id="PS50893">
    <property type="entry name" value="ABC_TRANSPORTER_2"/>
    <property type="match status" value="1"/>
</dbReference>
<dbReference type="SUPFAM" id="SSF52540">
    <property type="entry name" value="P-loop containing nucleoside triphosphate hydrolases"/>
    <property type="match status" value="1"/>
</dbReference>
<organism evidence="7 8">
    <name type="scientific">Desulfosporosinus metallidurans</name>
    <dbReference type="NCBI Taxonomy" id="1888891"/>
    <lineage>
        <taxon>Bacteria</taxon>
        <taxon>Bacillati</taxon>
        <taxon>Bacillota</taxon>
        <taxon>Clostridia</taxon>
        <taxon>Eubacteriales</taxon>
        <taxon>Desulfitobacteriaceae</taxon>
        <taxon>Desulfosporosinus</taxon>
    </lineage>
</organism>
<protein>
    <submittedName>
        <fullName evidence="7">Branched-chain amino acid transport ATP-binding protein LivF</fullName>
    </submittedName>
</protein>
<accession>A0A1Q8R379</accession>
<dbReference type="PANTHER" id="PTHR43820:SF4">
    <property type="entry name" value="HIGH-AFFINITY BRANCHED-CHAIN AMINO ACID TRANSPORT ATP-BINDING PROTEIN LIVF"/>
    <property type="match status" value="1"/>
</dbReference>
<comment type="caution">
    <text evidence="7">The sequence shown here is derived from an EMBL/GenBank/DDBJ whole genome shotgun (WGS) entry which is preliminary data.</text>
</comment>
<feature type="domain" description="ABC transporter" evidence="6">
    <location>
        <begin position="2"/>
        <end position="234"/>
    </location>
</feature>
<sequence length="234" mass="25193">MLVLEDVNVYYGAIHALKGISFEVNQGEIVTLIGSNGAGKSTSLKTISGLLRPKTGKITFKGENMASVAPQSIVAKGISQVPEGRHVFANMTVIENLELGAYLRKDKAGIKQDMKRVYELFPRLLERNSQISGTLSGGEQQMLAMGRALMSKPQLLLLDEPSMGLAPILVKQIFSIIKEINASGTTILLVEQNAHMALSVANRAYVLETGKIVLSGDSHQLAASEEVRKAYLGG</sequence>
<comment type="similarity">
    <text evidence="1">Belongs to the ABC transporter superfamily.</text>
</comment>
<dbReference type="SMART" id="SM00382">
    <property type="entry name" value="AAA"/>
    <property type="match status" value="1"/>
</dbReference>
<evidence type="ECO:0000313" key="7">
    <source>
        <dbReference type="EMBL" id="OLN34008.1"/>
    </source>
</evidence>
<keyword evidence="3" id="KW-0547">Nucleotide-binding</keyword>
<evidence type="ECO:0000256" key="4">
    <source>
        <dbReference type="ARBA" id="ARBA00022840"/>
    </source>
</evidence>
<dbReference type="PANTHER" id="PTHR43820">
    <property type="entry name" value="HIGH-AFFINITY BRANCHED-CHAIN AMINO ACID TRANSPORT ATP-BINDING PROTEIN LIVF"/>
    <property type="match status" value="1"/>
</dbReference>
<dbReference type="GO" id="GO:0016887">
    <property type="term" value="F:ATP hydrolysis activity"/>
    <property type="evidence" value="ECO:0007669"/>
    <property type="project" value="InterPro"/>
</dbReference>
<evidence type="ECO:0000256" key="1">
    <source>
        <dbReference type="ARBA" id="ARBA00005417"/>
    </source>
</evidence>
<dbReference type="CDD" id="cd03224">
    <property type="entry name" value="ABC_TM1139_LivF_branched"/>
    <property type="match status" value="1"/>
</dbReference>
<dbReference type="InterPro" id="IPR003593">
    <property type="entry name" value="AAA+_ATPase"/>
</dbReference>
<keyword evidence="5" id="KW-0029">Amino-acid transport</keyword>
<dbReference type="InterPro" id="IPR052156">
    <property type="entry name" value="BCAA_Transport_ATP-bd_LivF"/>
</dbReference>
<dbReference type="InterPro" id="IPR030660">
    <property type="entry name" value="ABC_branched_ATPase_LivF/BraG"/>
</dbReference>
<dbReference type="Gene3D" id="3.40.50.300">
    <property type="entry name" value="P-loop containing nucleotide triphosphate hydrolases"/>
    <property type="match status" value="1"/>
</dbReference>
<proteinExistence type="inferred from homology"/>
<dbReference type="GO" id="GO:0015658">
    <property type="term" value="F:branched-chain amino acid transmembrane transporter activity"/>
    <property type="evidence" value="ECO:0007669"/>
    <property type="project" value="InterPro"/>
</dbReference>
<dbReference type="AlphaFoldDB" id="A0A1Q8R379"/>
<dbReference type="GO" id="GO:0005524">
    <property type="term" value="F:ATP binding"/>
    <property type="evidence" value="ECO:0007669"/>
    <property type="project" value="UniProtKB-KW"/>
</dbReference>
<dbReference type="EMBL" id="MLBF01000001">
    <property type="protein sequence ID" value="OLN34008.1"/>
    <property type="molecule type" value="Genomic_DNA"/>
</dbReference>
<dbReference type="STRING" id="1888891.DSOL_0186"/>
<evidence type="ECO:0000256" key="5">
    <source>
        <dbReference type="ARBA" id="ARBA00022970"/>
    </source>
</evidence>
<dbReference type="InterPro" id="IPR003439">
    <property type="entry name" value="ABC_transporter-like_ATP-bd"/>
</dbReference>
<evidence type="ECO:0000256" key="3">
    <source>
        <dbReference type="ARBA" id="ARBA00022741"/>
    </source>
</evidence>
<evidence type="ECO:0000259" key="6">
    <source>
        <dbReference type="PROSITE" id="PS50893"/>
    </source>
</evidence>
<dbReference type="InterPro" id="IPR027417">
    <property type="entry name" value="P-loop_NTPase"/>
</dbReference>
<dbReference type="Proteomes" id="UP000186102">
    <property type="component" value="Unassembled WGS sequence"/>
</dbReference>
<dbReference type="OrthoDB" id="9779136at2"/>
<dbReference type="InterPro" id="IPR017871">
    <property type="entry name" value="ABC_transporter-like_CS"/>
</dbReference>
<evidence type="ECO:0000256" key="2">
    <source>
        <dbReference type="ARBA" id="ARBA00022448"/>
    </source>
</evidence>
<keyword evidence="4 7" id="KW-0067">ATP-binding</keyword>
<dbReference type="Pfam" id="PF00005">
    <property type="entry name" value="ABC_tran"/>
    <property type="match status" value="1"/>
</dbReference>
<dbReference type="PROSITE" id="PS00211">
    <property type="entry name" value="ABC_TRANSPORTER_1"/>
    <property type="match status" value="1"/>
</dbReference>